<evidence type="ECO:0000256" key="6">
    <source>
        <dbReference type="ARBA" id="ARBA00022723"/>
    </source>
</evidence>
<dbReference type="EC" id="3.4.24.-" evidence="12"/>
<dbReference type="InterPro" id="IPR001915">
    <property type="entry name" value="Peptidase_M48"/>
</dbReference>
<name>A0A7C3CJ93_9BACT</name>
<dbReference type="GO" id="GO:0006508">
    <property type="term" value="P:proteolysis"/>
    <property type="evidence" value="ECO:0007669"/>
    <property type="project" value="UniProtKB-KW"/>
</dbReference>
<organism evidence="14">
    <name type="scientific">Thermosulfurimonas dismutans</name>
    <dbReference type="NCBI Taxonomy" id="999894"/>
    <lineage>
        <taxon>Bacteria</taxon>
        <taxon>Pseudomonadati</taxon>
        <taxon>Thermodesulfobacteriota</taxon>
        <taxon>Thermodesulfobacteria</taxon>
        <taxon>Thermodesulfobacteriales</taxon>
        <taxon>Thermodesulfobacteriaceae</taxon>
        <taxon>Thermosulfurimonas</taxon>
    </lineage>
</organism>
<feature type="binding site" evidence="12">
    <location>
        <position position="209"/>
    </location>
    <ligand>
        <name>Zn(2+)</name>
        <dbReference type="ChEBI" id="CHEBI:29105"/>
        <note>catalytic</note>
    </ligand>
</feature>
<evidence type="ECO:0000256" key="12">
    <source>
        <dbReference type="HAMAP-Rule" id="MF_00188"/>
    </source>
</evidence>
<evidence type="ECO:0000256" key="1">
    <source>
        <dbReference type="ARBA" id="ARBA00004651"/>
    </source>
</evidence>
<dbReference type="EMBL" id="DRMH01000015">
    <property type="protein sequence ID" value="HFC97111.1"/>
    <property type="molecule type" value="Genomic_DNA"/>
</dbReference>
<evidence type="ECO:0000256" key="5">
    <source>
        <dbReference type="ARBA" id="ARBA00022692"/>
    </source>
</evidence>
<dbReference type="CDD" id="cd07336">
    <property type="entry name" value="M48B_HtpX_like"/>
    <property type="match status" value="1"/>
</dbReference>
<evidence type="ECO:0000256" key="4">
    <source>
        <dbReference type="ARBA" id="ARBA00022670"/>
    </source>
</evidence>
<feature type="transmembrane region" description="Helical" evidence="12">
    <location>
        <begin position="31"/>
        <end position="48"/>
    </location>
</feature>
<sequence length="289" mass="31708">MNNTLKTFILLAALTVLFLIVGDLLGGRYGVTVALFMALFMNLFAYWFSDKLALAMSGAKPVAEHEDPELHALVADLARRAGLPKPRVYMIPTETPNAFATGRNPAHAAVAVTAGIRRLLTRDELEGVLAHELAHIKNRDILISSIAAVIAGAISYLAYMGQWALFFGGFSRDDDDRGHPLALLAALVAIILAPLAASLIQLAISRSREYQADATGARICRCPLSLARALEKLEAWNRRMPMQVNPAQAQMFIVNPLSGETLMKLFSTHPPIEDRIAKLQELARRMHLY</sequence>
<evidence type="ECO:0000256" key="10">
    <source>
        <dbReference type="ARBA" id="ARBA00023049"/>
    </source>
</evidence>
<comment type="subcellular location">
    <subcellularLocation>
        <location evidence="1 12">Cell membrane</location>
        <topology evidence="1 12">Multi-pass membrane protein</topology>
    </subcellularLocation>
</comment>
<evidence type="ECO:0000313" key="14">
    <source>
        <dbReference type="EMBL" id="HFC97111.1"/>
    </source>
</evidence>
<dbReference type="Gene3D" id="3.30.2010.10">
    <property type="entry name" value="Metalloproteases ('zincins'), catalytic domain"/>
    <property type="match status" value="1"/>
</dbReference>
<feature type="binding site" evidence="12">
    <location>
        <position position="135"/>
    </location>
    <ligand>
        <name>Zn(2+)</name>
        <dbReference type="ChEBI" id="CHEBI:29105"/>
        <note>catalytic</note>
    </ligand>
</feature>
<dbReference type="Proteomes" id="UP000886043">
    <property type="component" value="Unassembled WGS sequence"/>
</dbReference>
<dbReference type="GO" id="GO:0008270">
    <property type="term" value="F:zinc ion binding"/>
    <property type="evidence" value="ECO:0007669"/>
    <property type="project" value="UniProtKB-UniRule"/>
</dbReference>
<keyword evidence="4 12" id="KW-0645">Protease</keyword>
<dbReference type="NCBIfam" id="NF002826">
    <property type="entry name" value="PRK03001.1"/>
    <property type="match status" value="1"/>
</dbReference>
<reference evidence="14" key="1">
    <citation type="journal article" date="2020" name="mSystems">
        <title>Genome- and Community-Level Interaction Insights into Carbon Utilization and Element Cycling Functions of Hydrothermarchaeota in Hydrothermal Sediment.</title>
        <authorList>
            <person name="Zhou Z."/>
            <person name="Liu Y."/>
            <person name="Xu W."/>
            <person name="Pan J."/>
            <person name="Luo Z.H."/>
            <person name="Li M."/>
        </authorList>
    </citation>
    <scope>NUCLEOTIDE SEQUENCE [LARGE SCALE GENOMIC DNA]</scope>
    <source>
        <strain evidence="14">HyVt-483</strain>
    </source>
</reference>
<keyword evidence="11 12" id="KW-0472">Membrane</keyword>
<keyword evidence="6 12" id="KW-0479">Metal-binding</keyword>
<feature type="domain" description="Peptidase M48" evidence="13">
    <location>
        <begin position="65"/>
        <end position="282"/>
    </location>
</feature>
<dbReference type="Pfam" id="PF01435">
    <property type="entry name" value="Peptidase_M48"/>
    <property type="match status" value="1"/>
</dbReference>
<comment type="caution">
    <text evidence="14">The sequence shown here is derived from an EMBL/GenBank/DDBJ whole genome shotgun (WGS) entry which is preliminary data.</text>
</comment>
<feature type="binding site" evidence="12">
    <location>
        <position position="131"/>
    </location>
    <ligand>
        <name>Zn(2+)</name>
        <dbReference type="ChEBI" id="CHEBI:29105"/>
        <note>catalytic</note>
    </ligand>
</feature>
<dbReference type="AlphaFoldDB" id="A0A7C3CJ93"/>
<evidence type="ECO:0000259" key="13">
    <source>
        <dbReference type="Pfam" id="PF01435"/>
    </source>
</evidence>
<keyword evidence="8 12" id="KW-0862">Zinc</keyword>
<evidence type="ECO:0000256" key="9">
    <source>
        <dbReference type="ARBA" id="ARBA00022989"/>
    </source>
</evidence>
<evidence type="ECO:0000256" key="7">
    <source>
        <dbReference type="ARBA" id="ARBA00022801"/>
    </source>
</evidence>
<protein>
    <recommendedName>
        <fullName evidence="12">Protease HtpX homolog</fullName>
        <ecNumber evidence="12">3.4.24.-</ecNumber>
    </recommendedName>
</protein>
<dbReference type="PANTHER" id="PTHR43221">
    <property type="entry name" value="PROTEASE HTPX"/>
    <property type="match status" value="1"/>
</dbReference>
<keyword evidence="3 12" id="KW-1003">Cell membrane</keyword>
<feature type="transmembrane region" description="Helical" evidence="12">
    <location>
        <begin position="7"/>
        <end position="25"/>
    </location>
</feature>
<feature type="transmembrane region" description="Helical" evidence="12">
    <location>
        <begin position="141"/>
        <end position="161"/>
    </location>
</feature>
<evidence type="ECO:0000256" key="2">
    <source>
        <dbReference type="ARBA" id="ARBA00009779"/>
    </source>
</evidence>
<evidence type="ECO:0000256" key="8">
    <source>
        <dbReference type="ARBA" id="ARBA00022833"/>
    </source>
</evidence>
<dbReference type="GO" id="GO:0005886">
    <property type="term" value="C:plasma membrane"/>
    <property type="evidence" value="ECO:0007669"/>
    <property type="project" value="UniProtKB-SubCell"/>
</dbReference>
<evidence type="ECO:0000256" key="3">
    <source>
        <dbReference type="ARBA" id="ARBA00022475"/>
    </source>
</evidence>
<dbReference type="GO" id="GO:0004222">
    <property type="term" value="F:metalloendopeptidase activity"/>
    <property type="evidence" value="ECO:0007669"/>
    <property type="project" value="UniProtKB-UniRule"/>
</dbReference>
<dbReference type="PANTHER" id="PTHR43221:SF1">
    <property type="entry name" value="PROTEASE HTPX"/>
    <property type="match status" value="1"/>
</dbReference>
<accession>A0A7C3CJ93</accession>
<feature type="transmembrane region" description="Helical" evidence="12">
    <location>
        <begin position="181"/>
        <end position="204"/>
    </location>
</feature>
<comment type="similarity">
    <text evidence="2 12">Belongs to the peptidase M48B family.</text>
</comment>
<keyword evidence="9 12" id="KW-1133">Transmembrane helix</keyword>
<keyword evidence="10 12" id="KW-0482">Metalloprotease</keyword>
<gene>
    <name evidence="12 14" type="primary">htpX</name>
    <name evidence="14" type="ORF">ENJ40_01465</name>
</gene>
<comment type="cofactor">
    <cofactor evidence="12">
        <name>Zn(2+)</name>
        <dbReference type="ChEBI" id="CHEBI:29105"/>
    </cofactor>
    <text evidence="12">Binds 1 zinc ion per subunit.</text>
</comment>
<keyword evidence="5 12" id="KW-0812">Transmembrane</keyword>
<proteinExistence type="inferred from homology"/>
<feature type="active site" evidence="12">
    <location>
        <position position="132"/>
    </location>
</feature>
<dbReference type="InterPro" id="IPR022919">
    <property type="entry name" value="Pept_M48_protease_HtpX"/>
</dbReference>
<dbReference type="InterPro" id="IPR050083">
    <property type="entry name" value="HtpX_protease"/>
</dbReference>
<keyword evidence="7 12" id="KW-0378">Hydrolase</keyword>
<evidence type="ECO:0000256" key="11">
    <source>
        <dbReference type="ARBA" id="ARBA00023136"/>
    </source>
</evidence>
<dbReference type="HAMAP" id="MF_00188">
    <property type="entry name" value="Pept_M48_protease_HtpX"/>
    <property type="match status" value="1"/>
</dbReference>